<evidence type="ECO:0000256" key="1">
    <source>
        <dbReference type="ARBA" id="ARBA00004406"/>
    </source>
</evidence>
<protein>
    <recommendedName>
        <fullName evidence="4">UBX domain-containing protein 2</fullName>
    </recommendedName>
</protein>
<evidence type="ECO:0000313" key="10">
    <source>
        <dbReference type="Proteomes" id="UP000001628"/>
    </source>
</evidence>
<evidence type="ECO:0000313" key="9">
    <source>
        <dbReference type="EMBL" id="EEH50014.1"/>
    </source>
</evidence>
<evidence type="ECO:0000256" key="5">
    <source>
        <dbReference type="ARBA" id="ARBA00046062"/>
    </source>
</evidence>
<evidence type="ECO:0000256" key="7">
    <source>
        <dbReference type="SAM" id="Phobius"/>
    </source>
</evidence>
<dbReference type="KEGG" id="pbn:PADG_06093"/>
<feature type="compositionally biased region" description="Pro residues" evidence="6">
    <location>
        <begin position="116"/>
        <end position="130"/>
    </location>
</feature>
<feature type="region of interest" description="Disordered" evidence="6">
    <location>
        <begin position="108"/>
        <end position="265"/>
    </location>
</feature>
<evidence type="ECO:0000256" key="4">
    <source>
        <dbReference type="ARBA" id="ARBA00041575"/>
    </source>
</evidence>
<dbReference type="PANTHER" id="PTHR46424">
    <property type="entry name" value="UBX DOMAIN-CONTAINING PROTEIN 4"/>
    <property type="match status" value="1"/>
</dbReference>
<dbReference type="PANTHER" id="PTHR46424:SF1">
    <property type="entry name" value="UBX DOMAIN-CONTAINING PROTEIN 4"/>
    <property type="match status" value="1"/>
</dbReference>
<dbReference type="VEuPathDB" id="FungiDB:PADG_06093"/>
<comment type="subunit">
    <text evidence="3">Directly interacts with VCP. Interacts with UBQLN1. Forms a complex with VCP and UBQLN1.</text>
</comment>
<evidence type="ECO:0000259" key="8">
    <source>
        <dbReference type="PROSITE" id="PS50033"/>
    </source>
</evidence>
<feature type="domain" description="UBX" evidence="8">
    <location>
        <begin position="263"/>
        <end position="345"/>
    </location>
</feature>
<comment type="function">
    <text evidence="5">Involved in endoplasmic reticulum-associated protein degradation (ERAD). Acts as a platform to recruit both UBQLN1 and VCP to the ER during ERAD.</text>
</comment>
<gene>
    <name evidence="9" type="ORF">PADG_06093</name>
</gene>
<name>C1GFQ7_PARBD</name>
<dbReference type="GO" id="GO:0036503">
    <property type="term" value="P:ERAD pathway"/>
    <property type="evidence" value="ECO:0007669"/>
    <property type="project" value="TreeGrafter"/>
</dbReference>
<dbReference type="EMBL" id="KN275963">
    <property type="protein sequence ID" value="EEH50014.1"/>
    <property type="molecule type" value="Genomic_DNA"/>
</dbReference>
<dbReference type="InterPro" id="IPR029071">
    <property type="entry name" value="Ubiquitin-like_domsf"/>
</dbReference>
<evidence type="ECO:0000256" key="3">
    <source>
        <dbReference type="ARBA" id="ARBA00038812"/>
    </source>
</evidence>
<sequence length="496" mass="54850">MFYEGDLQSGIALAVSEAKHVICLVKDEADESSKWENEYLADEEISSLMKKTAISLRLQEGSVEAGYLASFCPINKVPTLVVIKSGALREYLVSGIDGGDFKRRLKKALEDSSPQAPIPAPAPQVVPNPPQMDNKSPPAENTLSSSSPITTHVSDDDSEATEEQRTAERTRRAIIRAGKRRAEMVSDVEPQQPLPVTESQAQSWKLEQRKRQLEKNEERDHILNQIRLDNEERKRQESRRESMTSTRSENSPPTPVANPQPQRTSNQFRLQIRLFDGSSVRSSFSPTQTIQHDVRPWLDNQRSDGNAPYNLKQILTPFPSRNISDSEEHQTLEELGLGPASNLVMVPVRSYTDAYSSVGLSLPVRGLYAGYTLVSSTVGAVAGAIRSLLGLSQGPVGDASAVVDESRTPEAPAGTGFQPGRSNGRSNVRTLYGNDDNGKQHQFYNGNQVLYILVFGFAFLHAGCLFYNNMVKNADSPRSPCSPQLNFEPRKDEHQD</sequence>
<dbReference type="eggNOG" id="KOG2689">
    <property type="taxonomic scope" value="Eukaryota"/>
</dbReference>
<evidence type="ECO:0000256" key="2">
    <source>
        <dbReference type="ARBA" id="ARBA00023230"/>
    </source>
</evidence>
<dbReference type="GeneID" id="22584895"/>
<dbReference type="Proteomes" id="UP000001628">
    <property type="component" value="Unassembled WGS sequence"/>
</dbReference>
<comment type="subcellular location">
    <subcellularLocation>
        <location evidence="1">Endoplasmic reticulum membrane</location>
        <topology evidence="1">Peripheral membrane protein</topology>
    </subcellularLocation>
</comment>
<keyword evidence="7" id="KW-0812">Transmembrane</keyword>
<dbReference type="OMA" id="FEPNNTS"/>
<feature type="compositionally biased region" description="Basic and acidic residues" evidence="6">
    <location>
        <begin position="162"/>
        <end position="171"/>
    </location>
</feature>
<dbReference type="GO" id="GO:0006986">
    <property type="term" value="P:response to unfolded protein"/>
    <property type="evidence" value="ECO:0007669"/>
    <property type="project" value="UniProtKB-KW"/>
</dbReference>
<dbReference type="InterPro" id="IPR001012">
    <property type="entry name" value="UBX_dom"/>
</dbReference>
<feature type="compositionally biased region" description="Polar residues" evidence="6">
    <location>
        <begin position="139"/>
        <end position="152"/>
    </location>
</feature>
<dbReference type="RefSeq" id="XP_010761531.1">
    <property type="nucleotide sequence ID" value="XM_010763229.1"/>
</dbReference>
<dbReference type="SUPFAM" id="SSF52833">
    <property type="entry name" value="Thioredoxin-like"/>
    <property type="match status" value="1"/>
</dbReference>
<dbReference type="CDD" id="cd01767">
    <property type="entry name" value="UBX"/>
    <property type="match status" value="1"/>
</dbReference>
<accession>C1GFQ7</accession>
<evidence type="ECO:0000256" key="6">
    <source>
        <dbReference type="SAM" id="MobiDB-lite"/>
    </source>
</evidence>
<dbReference type="STRING" id="502780.C1GFQ7"/>
<dbReference type="SUPFAM" id="SSF54236">
    <property type="entry name" value="Ubiquitin-like"/>
    <property type="match status" value="1"/>
</dbReference>
<keyword evidence="7" id="KW-0472">Membrane</keyword>
<feature type="transmembrane region" description="Helical" evidence="7">
    <location>
        <begin position="449"/>
        <end position="468"/>
    </location>
</feature>
<keyword evidence="7" id="KW-1133">Transmembrane helix</keyword>
<keyword evidence="10" id="KW-1185">Reference proteome</keyword>
<proteinExistence type="predicted"/>
<dbReference type="GO" id="GO:0005789">
    <property type="term" value="C:endoplasmic reticulum membrane"/>
    <property type="evidence" value="ECO:0007669"/>
    <property type="project" value="UniProtKB-SubCell"/>
</dbReference>
<feature type="compositionally biased region" description="Basic and acidic residues" evidence="6">
    <location>
        <begin position="206"/>
        <end position="242"/>
    </location>
</feature>
<dbReference type="InParanoid" id="C1GFQ7"/>
<dbReference type="Pfam" id="PF23187">
    <property type="entry name" value="UBX7_N"/>
    <property type="match status" value="1"/>
</dbReference>
<reference evidence="9 10" key="1">
    <citation type="journal article" date="2011" name="PLoS Genet.">
        <title>Comparative genomic analysis of human fungal pathogens causing paracoccidioidomycosis.</title>
        <authorList>
            <person name="Desjardins C.A."/>
            <person name="Champion M.D."/>
            <person name="Holder J.W."/>
            <person name="Muszewska A."/>
            <person name="Goldberg J."/>
            <person name="Bailao A.M."/>
            <person name="Brigido M.M."/>
            <person name="Ferreira M.E."/>
            <person name="Garcia A.M."/>
            <person name="Grynberg M."/>
            <person name="Gujja S."/>
            <person name="Heiman D.I."/>
            <person name="Henn M.R."/>
            <person name="Kodira C.D."/>
            <person name="Leon-Narvaez H."/>
            <person name="Longo L.V."/>
            <person name="Ma L.J."/>
            <person name="Malavazi I."/>
            <person name="Matsuo A.L."/>
            <person name="Morais F.V."/>
            <person name="Pereira M."/>
            <person name="Rodriguez-Brito S."/>
            <person name="Sakthikumar S."/>
            <person name="Salem-Izacc S.M."/>
            <person name="Sykes S.M."/>
            <person name="Teixeira M.M."/>
            <person name="Vallejo M.C."/>
            <person name="Walter M.E."/>
            <person name="Yandava C."/>
            <person name="Young S."/>
            <person name="Zeng Q."/>
            <person name="Zucker J."/>
            <person name="Felipe M.S."/>
            <person name="Goldman G.H."/>
            <person name="Haas B.J."/>
            <person name="McEwen J.G."/>
            <person name="Nino-Vega G."/>
            <person name="Puccia R."/>
            <person name="San-Blas G."/>
            <person name="Soares C.M."/>
            <person name="Birren B.W."/>
            <person name="Cuomo C.A."/>
        </authorList>
    </citation>
    <scope>NUCLEOTIDE SEQUENCE [LARGE SCALE GENOMIC DNA]</scope>
    <source>
        <strain evidence="9 10">Pb18</strain>
    </source>
</reference>
<dbReference type="InterPro" id="IPR036249">
    <property type="entry name" value="Thioredoxin-like_sf"/>
</dbReference>
<organism evidence="9 10">
    <name type="scientific">Paracoccidioides brasiliensis (strain Pb18)</name>
    <dbReference type="NCBI Taxonomy" id="502780"/>
    <lineage>
        <taxon>Eukaryota</taxon>
        <taxon>Fungi</taxon>
        <taxon>Dikarya</taxon>
        <taxon>Ascomycota</taxon>
        <taxon>Pezizomycotina</taxon>
        <taxon>Eurotiomycetes</taxon>
        <taxon>Eurotiomycetidae</taxon>
        <taxon>Onygenales</taxon>
        <taxon>Ajellomycetaceae</taxon>
        <taxon>Paracoccidioides</taxon>
    </lineage>
</organism>
<dbReference type="OrthoDB" id="2445133at2759"/>
<feature type="region of interest" description="Disordered" evidence="6">
    <location>
        <begin position="407"/>
        <end position="434"/>
    </location>
</feature>
<dbReference type="AlphaFoldDB" id="C1GFQ7"/>
<dbReference type="Gene3D" id="3.10.20.90">
    <property type="entry name" value="Phosphatidylinositol 3-kinase Catalytic Subunit, Chain A, domain 1"/>
    <property type="match status" value="1"/>
</dbReference>
<dbReference type="SMART" id="SM00166">
    <property type="entry name" value="UBX"/>
    <property type="match status" value="1"/>
</dbReference>
<feature type="region of interest" description="Disordered" evidence="6">
    <location>
        <begin position="475"/>
        <end position="496"/>
    </location>
</feature>
<dbReference type="Pfam" id="PF00789">
    <property type="entry name" value="UBX"/>
    <property type="match status" value="1"/>
</dbReference>
<feature type="compositionally biased region" description="Polar residues" evidence="6">
    <location>
        <begin position="420"/>
        <end position="429"/>
    </location>
</feature>
<dbReference type="PROSITE" id="PS50033">
    <property type="entry name" value="UBX"/>
    <property type="match status" value="1"/>
</dbReference>
<dbReference type="Gene3D" id="3.40.30.10">
    <property type="entry name" value="Glutaredoxin"/>
    <property type="match status" value="1"/>
</dbReference>
<keyword evidence="2" id="KW-0834">Unfolded protein response</keyword>
<dbReference type="HOGENOM" id="CLU_035996_1_0_1"/>